<feature type="domain" description="HAMP" evidence="7">
    <location>
        <begin position="286"/>
        <end position="338"/>
    </location>
</feature>
<evidence type="ECO:0000313" key="9">
    <source>
        <dbReference type="Proteomes" id="UP000637769"/>
    </source>
</evidence>
<accession>A0ABQ1LL88</accession>
<dbReference type="InterPro" id="IPR051310">
    <property type="entry name" value="MCP_chemotaxis"/>
</dbReference>
<evidence type="ECO:0000256" key="3">
    <source>
        <dbReference type="PROSITE-ProRule" id="PRU00284"/>
    </source>
</evidence>
<dbReference type="PROSITE" id="PS50111">
    <property type="entry name" value="CHEMOTAXIS_TRANSDUC_2"/>
    <property type="match status" value="1"/>
</dbReference>
<proteinExistence type="inferred from homology"/>
<dbReference type="EMBL" id="BMCH01000002">
    <property type="protein sequence ID" value="GGC26103.1"/>
    <property type="molecule type" value="Genomic_DNA"/>
</dbReference>
<feature type="transmembrane region" description="Helical" evidence="5">
    <location>
        <begin position="12"/>
        <end position="30"/>
    </location>
</feature>
<gene>
    <name evidence="8" type="ORF">GCM10007207_09390</name>
</gene>
<keyword evidence="5" id="KW-0812">Transmembrane</keyword>
<evidence type="ECO:0008006" key="10">
    <source>
        <dbReference type="Google" id="ProtNLM"/>
    </source>
</evidence>
<dbReference type="InterPro" id="IPR003660">
    <property type="entry name" value="HAMP_dom"/>
</dbReference>
<dbReference type="SMART" id="SM00283">
    <property type="entry name" value="MA"/>
    <property type="match status" value="1"/>
</dbReference>
<evidence type="ECO:0000256" key="5">
    <source>
        <dbReference type="SAM" id="Phobius"/>
    </source>
</evidence>
<dbReference type="PANTHER" id="PTHR43531">
    <property type="entry name" value="PROTEIN ICFG"/>
    <property type="match status" value="1"/>
</dbReference>
<name>A0ABQ1LL88_9PROT</name>
<dbReference type="Gene3D" id="1.10.8.500">
    <property type="entry name" value="HAMP domain in histidine kinase"/>
    <property type="match status" value="1"/>
</dbReference>
<keyword evidence="1" id="KW-0145">Chemotaxis</keyword>
<dbReference type="Proteomes" id="UP000637769">
    <property type="component" value="Unassembled WGS sequence"/>
</dbReference>
<dbReference type="RefSeq" id="WP_188425631.1">
    <property type="nucleotide sequence ID" value="NZ_BMCH01000002.1"/>
</dbReference>
<keyword evidence="5" id="KW-0472">Membrane</keyword>
<dbReference type="Gene3D" id="1.10.287.950">
    <property type="entry name" value="Methyl-accepting chemotaxis protein"/>
    <property type="match status" value="1"/>
</dbReference>
<evidence type="ECO:0000259" key="7">
    <source>
        <dbReference type="PROSITE" id="PS50885"/>
    </source>
</evidence>
<organism evidence="8 9">
    <name type="scientific">Asaia siamensis</name>
    <dbReference type="NCBI Taxonomy" id="110479"/>
    <lineage>
        <taxon>Bacteria</taxon>
        <taxon>Pseudomonadati</taxon>
        <taxon>Pseudomonadota</taxon>
        <taxon>Alphaproteobacteria</taxon>
        <taxon>Acetobacterales</taxon>
        <taxon>Acetobacteraceae</taxon>
        <taxon>Asaia</taxon>
    </lineage>
</organism>
<keyword evidence="5" id="KW-1133">Transmembrane helix</keyword>
<sequence>MTKNISILGKLTLSFSIIVGVVVIFSFVAFRSLSQIRTADLGNEQAQQTITALNDLLDTLVESQNAMRGYVASTNRQFITRIDGYQSRVPPLLARLEVTVPRGQIDSDYRPMLTAIDVFNAQMAGTIAAMSHPELIDRTRVDIANTARLTAIRLHIGNLVKAERETVLSRSALAVRAHRTGTLTLFVGGGVTALIAIVMGVALLRSIASPVVRMTGAMNALAAGNTAIMVPGSDRRDEIGIMAGSVEVFRQGAIEKARLEEEARQTQRLQEQENLKRQAESELAARQVQEATDLLAEGLARMAKGDLSVQISKEFAPQLEPLRADFNRSFVQLSRAFSSVSGSALGIGNSTEELATASDHLSRRTEQQAATLEETAAALIAITHRVQETTDETTTMHRIIDSSKADAEQAETVVIRAIEAMGRIDGSSRSIAKIVQIISDLAFQTNILALNAGVEAARAGDTGRGFAVVAGEVRNLAHRSAEAVKEISALIATSSGQVEAGVSSVRETGEALQRLLGQFATTSTLVANIAQATRDQLTSIRQLDAAMRSMETVTQQNAASAEQSAAASRHLATMAGGLKKLVGSFELAE</sequence>
<dbReference type="Pfam" id="PF05227">
    <property type="entry name" value="CHASE3"/>
    <property type="match status" value="1"/>
</dbReference>
<dbReference type="Pfam" id="PF00672">
    <property type="entry name" value="HAMP"/>
    <property type="match status" value="1"/>
</dbReference>
<dbReference type="SUPFAM" id="SSF158472">
    <property type="entry name" value="HAMP domain-like"/>
    <property type="match status" value="1"/>
</dbReference>
<feature type="coiled-coil region" evidence="4">
    <location>
        <begin position="256"/>
        <end position="289"/>
    </location>
</feature>
<dbReference type="PROSITE" id="PS50885">
    <property type="entry name" value="HAMP"/>
    <property type="match status" value="2"/>
</dbReference>
<keyword evidence="3" id="KW-0807">Transducer</keyword>
<dbReference type="InterPro" id="IPR007891">
    <property type="entry name" value="CHASE3"/>
</dbReference>
<protein>
    <recommendedName>
        <fullName evidence="10">Methyl-accepting chemotaxis protein</fullName>
    </recommendedName>
</protein>
<feature type="transmembrane region" description="Helical" evidence="5">
    <location>
        <begin position="183"/>
        <end position="204"/>
    </location>
</feature>
<feature type="domain" description="HAMP" evidence="7">
    <location>
        <begin position="205"/>
        <end position="258"/>
    </location>
</feature>
<evidence type="ECO:0000313" key="8">
    <source>
        <dbReference type="EMBL" id="GGC26103.1"/>
    </source>
</evidence>
<reference evidence="9" key="1">
    <citation type="journal article" date="2019" name="Int. J. Syst. Evol. Microbiol.">
        <title>The Global Catalogue of Microorganisms (GCM) 10K type strain sequencing project: providing services to taxonomists for standard genome sequencing and annotation.</title>
        <authorList>
            <consortium name="The Broad Institute Genomics Platform"/>
            <consortium name="The Broad Institute Genome Sequencing Center for Infectious Disease"/>
            <person name="Wu L."/>
            <person name="Ma J."/>
        </authorList>
    </citation>
    <scope>NUCLEOTIDE SEQUENCE [LARGE SCALE GENOMIC DNA]</scope>
    <source>
        <strain evidence="9">CCM 7132</strain>
    </source>
</reference>
<dbReference type="SMART" id="SM00304">
    <property type="entry name" value="HAMP"/>
    <property type="match status" value="2"/>
</dbReference>
<feature type="domain" description="Methyl-accepting transducer" evidence="6">
    <location>
        <begin position="343"/>
        <end position="572"/>
    </location>
</feature>
<dbReference type="PANTHER" id="PTHR43531:SF11">
    <property type="entry name" value="METHYL-ACCEPTING CHEMOTAXIS PROTEIN 3"/>
    <property type="match status" value="1"/>
</dbReference>
<dbReference type="SUPFAM" id="SSF58104">
    <property type="entry name" value="Methyl-accepting chemotaxis protein (MCP) signaling domain"/>
    <property type="match status" value="1"/>
</dbReference>
<evidence type="ECO:0000256" key="1">
    <source>
        <dbReference type="ARBA" id="ARBA00022500"/>
    </source>
</evidence>
<comment type="caution">
    <text evidence="8">The sequence shown here is derived from an EMBL/GenBank/DDBJ whole genome shotgun (WGS) entry which is preliminary data.</text>
</comment>
<evidence type="ECO:0000256" key="4">
    <source>
        <dbReference type="SAM" id="Coils"/>
    </source>
</evidence>
<dbReference type="Pfam" id="PF00015">
    <property type="entry name" value="MCPsignal"/>
    <property type="match status" value="1"/>
</dbReference>
<keyword evidence="4" id="KW-0175">Coiled coil</keyword>
<evidence type="ECO:0000256" key="2">
    <source>
        <dbReference type="ARBA" id="ARBA00029447"/>
    </source>
</evidence>
<dbReference type="InterPro" id="IPR004089">
    <property type="entry name" value="MCPsignal_dom"/>
</dbReference>
<evidence type="ECO:0000259" key="6">
    <source>
        <dbReference type="PROSITE" id="PS50111"/>
    </source>
</evidence>
<keyword evidence="9" id="KW-1185">Reference proteome</keyword>
<comment type="similarity">
    <text evidence="2">Belongs to the methyl-accepting chemotaxis (MCP) protein family.</text>
</comment>